<dbReference type="Proteomes" id="UP000482960">
    <property type="component" value="Unassembled WGS sequence"/>
</dbReference>
<dbReference type="EMBL" id="BLPG01000001">
    <property type="protein sequence ID" value="GFJ94164.1"/>
    <property type="molecule type" value="Genomic_DNA"/>
</dbReference>
<evidence type="ECO:0000313" key="7">
    <source>
        <dbReference type="EMBL" id="GFJ94164.1"/>
    </source>
</evidence>
<feature type="transmembrane region" description="Helical" evidence="6">
    <location>
        <begin position="155"/>
        <end position="172"/>
    </location>
</feature>
<feature type="transmembrane region" description="Helical" evidence="6">
    <location>
        <begin position="184"/>
        <end position="209"/>
    </location>
</feature>
<dbReference type="Pfam" id="PF03631">
    <property type="entry name" value="Virul_fac_BrkB"/>
    <property type="match status" value="1"/>
</dbReference>
<keyword evidence="3 6" id="KW-0812">Transmembrane</keyword>
<evidence type="ECO:0000256" key="1">
    <source>
        <dbReference type="ARBA" id="ARBA00004651"/>
    </source>
</evidence>
<feature type="transmembrane region" description="Helical" evidence="6">
    <location>
        <begin position="32"/>
        <end position="51"/>
    </location>
</feature>
<evidence type="ECO:0000256" key="5">
    <source>
        <dbReference type="ARBA" id="ARBA00023136"/>
    </source>
</evidence>
<dbReference type="AlphaFoldDB" id="A0A6V8LCW3"/>
<dbReference type="InterPro" id="IPR017039">
    <property type="entry name" value="Virul_fac_BrkB"/>
</dbReference>
<reference evidence="7 8" key="1">
    <citation type="submission" date="2020-03" db="EMBL/GenBank/DDBJ databases">
        <title>Whole genome shotgun sequence of Phytohabitans rumicis NBRC 108638.</title>
        <authorList>
            <person name="Komaki H."/>
            <person name="Tamura T."/>
        </authorList>
    </citation>
    <scope>NUCLEOTIDE SEQUENCE [LARGE SCALE GENOMIC DNA]</scope>
    <source>
        <strain evidence="7 8">NBRC 108638</strain>
    </source>
</reference>
<feature type="transmembrane region" description="Helical" evidence="6">
    <location>
        <begin position="221"/>
        <end position="251"/>
    </location>
</feature>
<dbReference type="RefSeq" id="WP_173081118.1">
    <property type="nucleotide sequence ID" value="NZ_BAABJB010000038.1"/>
</dbReference>
<keyword evidence="4 6" id="KW-1133">Transmembrane helix</keyword>
<keyword evidence="5 6" id="KW-0472">Membrane</keyword>
<protein>
    <submittedName>
        <fullName evidence="7">Uncharacterized protein</fullName>
    </submittedName>
</protein>
<comment type="caution">
    <text evidence="7">The sequence shown here is derived from an EMBL/GenBank/DDBJ whole genome shotgun (WGS) entry which is preliminary data.</text>
</comment>
<reference evidence="7 8" key="2">
    <citation type="submission" date="2020-03" db="EMBL/GenBank/DDBJ databases">
        <authorList>
            <person name="Ichikawa N."/>
            <person name="Kimura A."/>
            <person name="Kitahashi Y."/>
            <person name="Uohara A."/>
        </authorList>
    </citation>
    <scope>NUCLEOTIDE SEQUENCE [LARGE SCALE GENOMIC DNA]</scope>
    <source>
        <strain evidence="7 8">NBRC 108638</strain>
    </source>
</reference>
<feature type="transmembrane region" description="Helical" evidence="6">
    <location>
        <begin position="86"/>
        <end position="107"/>
    </location>
</feature>
<evidence type="ECO:0000256" key="6">
    <source>
        <dbReference type="SAM" id="Phobius"/>
    </source>
</evidence>
<organism evidence="7 8">
    <name type="scientific">Phytohabitans rumicis</name>
    <dbReference type="NCBI Taxonomy" id="1076125"/>
    <lineage>
        <taxon>Bacteria</taxon>
        <taxon>Bacillati</taxon>
        <taxon>Actinomycetota</taxon>
        <taxon>Actinomycetes</taxon>
        <taxon>Micromonosporales</taxon>
        <taxon>Micromonosporaceae</taxon>
    </lineage>
</organism>
<comment type="subcellular location">
    <subcellularLocation>
        <location evidence="1">Cell membrane</location>
        <topology evidence="1">Multi-pass membrane protein</topology>
    </subcellularLocation>
</comment>
<gene>
    <name evidence="7" type="ORF">Prum_078060</name>
</gene>
<evidence type="ECO:0000256" key="2">
    <source>
        <dbReference type="ARBA" id="ARBA00022475"/>
    </source>
</evidence>
<evidence type="ECO:0000313" key="8">
    <source>
        <dbReference type="Proteomes" id="UP000482960"/>
    </source>
</evidence>
<evidence type="ECO:0000256" key="3">
    <source>
        <dbReference type="ARBA" id="ARBA00022692"/>
    </source>
</evidence>
<keyword evidence="2" id="KW-1003">Cell membrane</keyword>
<keyword evidence="8" id="KW-1185">Reference proteome</keyword>
<proteinExistence type="predicted"/>
<accession>A0A6V8LCW3</accession>
<name>A0A6V8LCW3_9ACTN</name>
<feature type="transmembrane region" description="Helical" evidence="6">
    <location>
        <begin position="127"/>
        <end position="148"/>
    </location>
</feature>
<sequence length="274" mass="29055">MSRLTAHPAGRLALAVLARLRATLVVESSLVLAAQAFLALFPLVILVYAVAPPRVAEGLLDSMRDRFGLGGGSASAVRQLLVDRDALRGSLSVVGVLLVLGSATAFTRALQRVYERAWDLPKLGLRGWWRGVAWLAGMIGYLTVLAFAVQLSRSLRVGGLVGALMGLMLWWWTPYLLLGGRVRWRALACGAAASALGQLAVSLVAAAVIPRTIRGNEARYGPIGVVFAVESWLVVVCGALVVSAAVGAALARADGVVGRWSRGTREPDGWRRTP</sequence>
<evidence type="ECO:0000256" key="4">
    <source>
        <dbReference type="ARBA" id="ARBA00022989"/>
    </source>
</evidence>
<dbReference type="GO" id="GO:0005886">
    <property type="term" value="C:plasma membrane"/>
    <property type="evidence" value="ECO:0007669"/>
    <property type="project" value="UniProtKB-SubCell"/>
</dbReference>